<evidence type="ECO:0000256" key="1">
    <source>
        <dbReference type="SAM" id="Phobius"/>
    </source>
</evidence>
<feature type="transmembrane region" description="Helical" evidence="1">
    <location>
        <begin position="45"/>
        <end position="66"/>
    </location>
</feature>
<dbReference type="EMBL" id="DVJP01000030">
    <property type="protein sequence ID" value="HIS75990.1"/>
    <property type="molecule type" value="Genomic_DNA"/>
</dbReference>
<keyword evidence="1" id="KW-0472">Membrane</keyword>
<keyword evidence="1" id="KW-0812">Transmembrane</keyword>
<feature type="transmembrane region" description="Helical" evidence="1">
    <location>
        <begin position="78"/>
        <end position="102"/>
    </location>
</feature>
<feature type="transmembrane region" description="Helical" evidence="1">
    <location>
        <begin position="171"/>
        <end position="188"/>
    </location>
</feature>
<dbReference type="Proteomes" id="UP000824002">
    <property type="component" value="Unassembled WGS sequence"/>
</dbReference>
<dbReference type="AlphaFoldDB" id="A0A9D1FMM6"/>
<reference evidence="2" key="2">
    <citation type="journal article" date="2021" name="PeerJ">
        <title>Extensive microbial diversity within the chicken gut microbiome revealed by metagenomics and culture.</title>
        <authorList>
            <person name="Gilroy R."/>
            <person name="Ravi A."/>
            <person name="Getino M."/>
            <person name="Pursley I."/>
            <person name="Horton D.L."/>
            <person name="Alikhan N.F."/>
            <person name="Baker D."/>
            <person name="Gharbi K."/>
            <person name="Hall N."/>
            <person name="Watson M."/>
            <person name="Adriaenssens E.M."/>
            <person name="Foster-Nyarko E."/>
            <person name="Jarju S."/>
            <person name="Secka A."/>
            <person name="Antonio M."/>
            <person name="Oren A."/>
            <person name="Chaudhuri R.R."/>
            <person name="La Ragione R."/>
            <person name="Hildebrand F."/>
            <person name="Pallen M.J."/>
        </authorList>
    </citation>
    <scope>NUCLEOTIDE SEQUENCE</scope>
    <source>
        <strain evidence="2">CHK199-13235</strain>
    </source>
</reference>
<proteinExistence type="predicted"/>
<gene>
    <name evidence="2" type="ORF">IAB51_04175</name>
</gene>
<evidence type="ECO:0000313" key="2">
    <source>
        <dbReference type="EMBL" id="HIS75990.1"/>
    </source>
</evidence>
<sequence>MGKRLSLLGGLKVTAVLCTVFPILPVFCGLMLIPKIPASRYNQAVMLALCLLSCLAGMLCGAFLIPAFSKKQGRLFDFLANLTSILAALLCGAAGFFAGGRFLPIPANSAWVPWYAPIAVGVCCLAACILGCRCWEEKYSDIIRAPYLTALIVADLLCSFLFWALKQPLDMLILSLTLLFAACVYAAAENQGNIDYLMQKRSHNHSILPRRMRWYSFSLILGISVLIFGGYFLRKPIAAFFSWVVGLLKSGISALLRLLPQGEPGEPVPETPMDTPAPGDMGLPPAEGESSIFWTFFGIAVAVLLLWLIFYYRHEIWSAIRTILGKIRDFLSGLLFRRAHVSGPADANEYFEDNVEELSREPGSFWKRERPYDQRRWKKEYKAFRAMPDGVEKLREGYRLAMQHLLLKKIPLSPADTPADILKKGQAVLPADLFACVTNAYCLARYAGKEPDSQSSGQAASLLAACDRSK</sequence>
<feature type="transmembrane region" description="Helical" evidence="1">
    <location>
        <begin position="114"/>
        <end position="135"/>
    </location>
</feature>
<feature type="transmembrane region" description="Helical" evidence="1">
    <location>
        <begin position="147"/>
        <end position="165"/>
    </location>
</feature>
<name>A0A9D1FMM6_9FIRM</name>
<evidence type="ECO:0000313" key="3">
    <source>
        <dbReference type="Proteomes" id="UP000824002"/>
    </source>
</evidence>
<reference evidence="2" key="1">
    <citation type="submission" date="2020-10" db="EMBL/GenBank/DDBJ databases">
        <authorList>
            <person name="Gilroy R."/>
        </authorList>
    </citation>
    <scope>NUCLEOTIDE SEQUENCE</scope>
    <source>
        <strain evidence="2">CHK199-13235</strain>
    </source>
</reference>
<accession>A0A9D1FMM6</accession>
<feature type="transmembrane region" description="Helical" evidence="1">
    <location>
        <begin position="214"/>
        <end position="233"/>
    </location>
</feature>
<comment type="caution">
    <text evidence="2">The sequence shown here is derived from an EMBL/GenBank/DDBJ whole genome shotgun (WGS) entry which is preliminary data.</text>
</comment>
<feature type="transmembrane region" description="Helical" evidence="1">
    <location>
        <begin position="291"/>
        <end position="312"/>
    </location>
</feature>
<organism evidence="2 3">
    <name type="scientific">Candidatus Merdivicinus excrementipullorum</name>
    <dbReference type="NCBI Taxonomy" id="2840867"/>
    <lineage>
        <taxon>Bacteria</taxon>
        <taxon>Bacillati</taxon>
        <taxon>Bacillota</taxon>
        <taxon>Clostridia</taxon>
        <taxon>Eubacteriales</taxon>
        <taxon>Oscillospiraceae</taxon>
        <taxon>Oscillospiraceae incertae sedis</taxon>
        <taxon>Candidatus Merdivicinus</taxon>
    </lineage>
</organism>
<feature type="transmembrane region" description="Helical" evidence="1">
    <location>
        <begin position="12"/>
        <end position="33"/>
    </location>
</feature>
<keyword evidence="1" id="KW-1133">Transmembrane helix</keyword>
<protein>
    <submittedName>
        <fullName evidence="2">DUF4129 domain-containing protein</fullName>
    </submittedName>
</protein>